<dbReference type="RefSeq" id="WP_227230984.1">
    <property type="nucleotide sequence ID" value="NZ_JAJCVJ010000003.1"/>
</dbReference>
<comment type="caution">
    <text evidence="1">The sequence shown here is derived from an EMBL/GenBank/DDBJ whole genome shotgun (WGS) entry which is preliminary data.</text>
</comment>
<name>A0ABD5RFS9_9EURY</name>
<reference evidence="1 2" key="1">
    <citation type="journal article" date="2019" name="Int. J. Syst. Evol. Microbiol.">
        <title>The Global Catalogue of Microorganisms (GCM) 10K type strain sequencing project: providing services to taxonomists for standard genome sequencing and annotation.</title>
        <authorList>
            <consortium name="The Broad Institute Genomics Platform"/>
            <consortium name="The Broad Institute Genome Sequencing Center for Infectious Disease"/>
            <person name="Wu L."/>
            <person name="Ma J."/>
        </authorList>
    </citation>
    <scope>NUCLEOTIDE SEQUENCE [LARGE SCALE GENOMIC DNA]</scope>
    <source>
        <strain evidence="1 2">CGMCC 1.12237</strain>
    </source>
</reference>
<gene>
    <name evidence="1" type="primary">rdfA</name>
    <name evidence="1" type="ORF">ACFPJ5_18535</name>
</gene>
<dbReference type="InterPro" id="IPR048925">
    <property type="entry name" value="RdfA"/>
</dbReference>
<organism evidence="1 2">
    <name type="scientific">Salinirubrum litoreum</name>
    <dbReference type="NCBI Taxonomy" id="1126234"/>
    <lineage>
        <taxon>Archaea</taxon>
        <taxon>Methanobacteriati</taxon>
        <taxon>Methanobacteriota</taxon>
        <taxon>Stenosarchaea group</taxon>
        <taxon>Halobacteria</taxon>
        <taxon>Halobacteriales</taxon>
        <taxon>Haloferacaceae</taxon>
        <taxon>Salinirubrum</taxon>
    </lineage>
</organism>
<dbReference type="Pfam" id="PF21811">
    <property type="entry name" value="RdfA"/>
    <property type="match status" value="1"/>
</dbReference>
<dbReference type="EMBL" id="JBHSKX010000004">
    <property type="protein sequence ID" value="MFC5368927.1"/>
    <property type="molecule type" value="Genomic_DNA"/>
</dbReference>
<evidence type="ECO:0000313" key="1">
    <source>
        <dbReference type="EMBL" id="MFC5368927.1"/>
    </source>
</evidence>
<protein>
    <submittedName>
        <fullName evidence="1">Rod-determining factor RdfA</fullName>
    </submittedName>
</protein>
<proteinExistence type="predicted"/>
<dbReference type="AlphaFoldDB" id="A0ABD5RFS9"/>
<accession>A0ABD5RFS9</accession>
<dbReference type="Proteomes" id="UP001596201">
    <property type="component" value="Unassembled WGS sequence"/>
</dbReference>
<sequence length="219" mass="23930">MGEDYCCKVDRVVDEYDLRAPRQFDGDHDEYLVAKWTGTGRQEPTGVRPLTAWLNKQILRTVYRRHDRSDTDVRIDAEYEAVVGDDVAAHERAAVVADLEADGIDPEVLASDCIGKSTLDRHLKTCLEASKAATSGATDGRWEDDAVAYARSSFQDRVETALASLDDDDRLPGAADAELTTPILLGCPQCATRVKLDTALDRGYVCADHLGASPDQSGE</sequence>
<keyword evidence="2" id="KW-1185">Reference proteome</keyword>
<evidence type="ECO:0000313" key="2">
    <source>
        <dbReference type="Proteomes" id="UP001596201"/>
    </source>
</evidence>